<protein>
    <recommendedName>
        <fullName evidence="6">DUF4410 domain-containing protein</fullName>
    </recommendedName>
</protein>
<dbReference type="RefSeq" id="WP_085358567.1">
    <property type="nucleotide sequence ID" value="NZ_CP091509.1"/>
</dbReference>
<evidence type="ECO:0000256" key="1">
    <source>
        <dbReference type="SAM" id="SignalP"/>
    </source>
</evidence>
<evidence type="ECO:0008006" key="6">
    <source>
        <dbReference type="Google" id="ProtNLM"/>
    </source>
</evidence>
<feature type="signal peptide" evidence="1">
    <location>
        <begin position="1"/>
        <end position="20"/>
    </location>
</feature>
<dbReference type="Proteomes" id="UP000193346">
    <property type="component" value="Unassembled WGS sequence"/>
</dbReference>
<comment type="caution">
    <text evidence="2">The sequence shown here is derived from an EMBL/GenBank/DDBJ whole genome shotgun (WGS) entry which is preliminary data.</text>
</comment>
<dbReference type="Proteomes" id="UP000193303">
    <property type="component" value="Unassembled WGS sequence"/>
</dbReference>
<name>A0A1X3DJZ9_9NEIS</name>
<keyword evidence="1" id="KW-0732">Signal</keyword>
<dbReference type="EMBL" id="MTAC01000012">
    <property type="protein sequence ID" value="OSI35045.1"/>
    <property type="molecule type" value="Genomic_DNA"/>
</dbReference>
<sequence>MHKSVLLCLLMGSAAAFASAADIHIAETVPYEDESRIDNRITSECTEIGSRLSQAVEKYARENQITVIRDGNTDPEVSYAKLHITSAMSAGNAFIGHAKGMSVYGELYRNGQPVHKTTFNRNSMGGMFAGFKGSCTVLYRTANALGKDIAAWLATQNRP</sequence>
<reference evidence="4" key="2">
    <citation type="submission" date="2017-01" db="EMBL/GenBank/DDBJ databases">
        <authorList>
            <person name="Mah S.A."/>
            <person name="Swanson W.J."/>
            <person name="Moy G.W."/>
            <person name="Vacquier V.D."/>
        </authorList>
    </citation>
    <scope>NUCLEOTIDE SEQUENCE [LARGE SCALE GENOMIC DNA]</scope>
    <source>
        <strain evidence="4">124861</strain>
    </source>
</reference>
<evidence type="ECO:0000313" key="3">
    <source>
        <dbReference type="EMBL" id="OSI35045.1"/>
    </source>
</evidence>
<reference evidence="2 5" key="1">
    <citation type="submission" date="2017-01" db="EMBL/GenBank/DDBJ databases">
        <authorList>
            <person name="Wolfgang W.J."/>
            <person name="Cole J."/>
            <person name="Wroblewski D."/>
            <person name="Mcginnis J."/>
            <person name="Musser K.A."/>
        </authorList>
    </citation>
    <scope>NUCLEOTIDE SEQUENCE</scope>
    <source>
        <strain evidence="2">124861</strain>
        <strain evidence="3 5">93087</strain>
    </source>
</reference>
<evidence type="ECO:0000313" key="5">
    <source>
        <dbReference type="Proteomes" id="UP000193346"/>
    </source>
</evidence>
<dbReference type="AlphaFoldDB" id="A0A1X3DJZ9"/>
<evidence type="ECO:0000313" key="2">
    <source>
        <dbReference type="EMBL" id="OSI23565.1"/>
    </source>
</evidence>
<organism evidence="2 4">
    <name type="scientific">Neisseria dumasiana</name>
    <dbReference type="NCBI Taxonomy" id="1931275"/>
    <lineage>
        <taxon>Bacteria</taxon>
        <taxon>Pseudomonadati</taxon>
        <taxon>Pseudomonadota</taxon>
        <taxon>Betaproteobacteria</taxon>
        <taxon>Neisseriales</taxon>
        <taxon>Neisseriaceae</taxon>
        <taxon>Neisseria</taxon>
    </lineage>
</organism>
<keyword evidence="5" id="KW-1185">Reference proteome</keyword>
<accession>A0A1X3DJZ9</accession>
<gene>
    <name evidence="2" type="ORF">BV912_03935</name>
    <name evidence="3" type="ORF">BV913_05965</name>
</gene>
<evidence type="ECO:0000313" key="4">
    <source>
        <dbReference type="Proteomes" id="UP000193303"/>
    </source>
</evidence>
<proteinExistence type="predicted"/>
<feature type="chain" id="PRO_5012168433" description="DUF4410 domain-containing protein" evidence="1">
    <location>
        <begin position="21"/>
        <end position="159"/>
    </location>
</feature>
<dbReference type="EMBL" id="MTAB01000006">
    <property type="protein sequence ID" value="OSI23565.1"/>
    <property type="molecule type" value="Genomic_DNA"/>
</dbReference>
<dbReference type="OrthoDB" id="5703702at2"/>